<keyword evidence="3" id="KW-1185">Reference proteome</keyword>
<evidence type="ECO:0000313" key="2">
    <source>
        <dbReference type="EMBL" id="TWT56550.1"/>
    </source>
</evidence>
<dbReference type="Proteomes" id="UP000318053">
    <property type="component" value="Unassembled WGS sequence"/>
</dbReference>
<name>A0A5C5X172_9BACT</name>
<dbReference type="RefSeq" id="WP_146392959.1">
    <property type="nucleotide sequence ID" value="NZ_SJPK01000012.1"/>
</dbReference>
<organism evidence="2 3">
    <name type="scientific">Allorhodopirellula solitaria</name>
    <dbReference type="NCBI Taxonomy" id="2527987"/>
    <lineage>
        <taxon>Bacteria</taxon>
        <taxon>Pseudomonadati</taxon>
        <taxon>Planctomycetota</taxon>
        <taxon>Planctomycetia</taxon>
        <taxon>Pirellulales</taxon>
        <taxon>Pirellulaceae</taxon>
        <taxon>Allorhodopirellula</taxon>
    </lineage>
</organism>
<feature type="coiled-coil region" evidence="1">
    <location>
        <begin position="3"/>
        <end position="30"/>
    </location>
</feature>
<evidence type="ECO:0000256" key="1">
    <source>
        <dbReference type="SAM" id="Coils"/>
    </source>
</evidence>
<proteinExistence type="predicted"/>
<protein>
    <submittedName>
        <fullName evidence="2">Uncharacterized protein</fullName>
    </submittedName>
</protein>
<dbReference type="EMBL" id="SJPK01000012">
    <property type="protein sequence ID" value="TWT56550.1"/>
    <property type="molecule type" value="Genomic_DNA"/>
</dbReference>
<keyword evidence="1" id="KW-0175">Coiled coil</keyword>
<evidence type="ECO:0000313" key="3">
    <source>
        <dbReference type="Proteomes" id="UP000318053"/>
    </source>
</evidence>
<comment type="caution">
    <text evidence="2">The sequence shown here is derived from an EMBL/GenBank/DDBJ whole genome shotgun (WGS) entry which is preliminary data.</text>
</comment>
<reference evidence="2 3" key="1">
    <citation type="submission" date="2019-02" db="EMBL/GenBank/DDBJ databases">
        <title>Deep-cultivation of Planctomycetes and their phenomic and genomic characterization uncovers novel biology.</title>
        <authorList>
            <person name="Wiegand S."/>
            <person name="Jogler M."/>
            <person name="Boedeker C."/>
            <person name="Pinto D."/>
            <person name="Vollmers J."/>
            <person name="Rivas-Marin E."/>
            <person name="Kohn T."/>
            <person name="Peeters S.H."/>
            <person name="Heuer A."/>
            <person name="Rast P."/>
            <person name="Oberbeckmann S."/>
            <person name="Bunk B."/>
            <person name="Jeske O."/>
            <person name="Meyerdierks A."/>
            <person name="Storesund J.E."/>
            <person name="Kallscheuer N."/>
            <person name="Luecker S."/>
            <person name="Lage O.M."/>
            <person name="Pohl T."/>
            <person name="Merkel B.J."/>
            <person name="Hornburger P."/>
            <person name="Mueller R.-W."/>
            <person name="Bruemmer F."/>
            <person name="Labrenz M."/>
            <person name="Spormann A.M."/>
            <person name="Op Den Camp H."/>
            <person name="Overmann J."/>
            <person name="Amann R."/>
            <person name="Jetten M.S.M."/>
            <person name="Mascher T."/>
            <person name="Medema M.H."/>
            <person name="Devos D.P."/>
            <person name="Kaster A.-K."/>
            <person name="Ovreas L."/>
            <person name="Rohde M."/>
            <person name="Galperin M.Y."/>
            <person name="Jogler C."/>
        </authorList>
    </citation>
    <scope>NUCLEOTIDE SEQUENCE [LARGE SCALE GENOMIC DNA]</scope>
    <source>
        <strain evidence="2 3">CA85</strain>
    </source>
</reference>
<gene>
    <name evidence="2" type="ORF">CA85_40830</name>
</gene>
<accession>A0A5C5X172</accession>
<dbReference type="AlphaFoldDB" id="A0A5C5X172"/>
<sequence>MDAAELKRENERLKQQLQEAATHQAALEEQFARTIAEKDTLVRSLRHQIKLLLLKVARGKNASILIS</sequence>